<keyword evidence="1" id="KW-0805">Transcription regulation</keyword>
<comment type="caution">
    <text evidence="5">The sequence shown here is derived from an EMBL/GenBank/DDBJ whole genome shotgun (WGS) entry which is preliminary data.</text>
</comment>
<name>A0ABS4DW29_9HYPH</name>
<keyword evidence="6" id="KW-1185">Reference proteome</keyword>
<evidence type="ECO:0000256" key="1">
    <source>
        <dbReference type="ARBA" id="ARBA00023015"/>
    </source>
</evidence>
<dbReference type="Pfam" id="PF07729">
    <property type="entry name" value="FCD"/>
    <property type="match status" value="1"/>
</dbReference>
<sequence>MMEAPGKTHATRSVIELRKKILSGELVGGTRLLEVPLAEELEISRTPLRDALSRLAEEGLLERGRSGGFIVRRFTLADVIDAIELRGVLEGTAARLAAERGIEGPRLNRMLEIVAAVDDCFGSGHADIDFERYAEMNAAFHDELARLPQSDVIAREIERAARLPFASPSAFVPERADDMAFTRSLHVAHAEHKAIVQAIAGREGARAEALAREHARATRVNLESVLMAGDRKILERVPSLALVFRD</sequence>
<dbReference type="SMART" id="SM00895">
    <property type="entry name" value="FCD"/>
    <property type="match status" value="1"/>
</dbReference>
<dbReference type="Proteomes" id="UP000759443">
    <property type="component" value="Unassembled WGS sequence"/>
</dbReference>
<reference evidence="5 6" key="1">
    <citation type="submission" date="2021-03" db="EMBL/GenBank/DDBJ databases">
        <title>Genomic Encyclopedia of Type Strains, Phase IV (KMG-IV): sequencing the most valuable type-strain genomes for metagenomic binning, comparative biology and taxonomic classification.</title>
        <authorList>
            <person name="Goeker M."/>
        </authorList>
    </citation>
    <scope>NUCLEOTIDE SEQUENCE [LARGE SCALE GENOMIC DNA]</scope>
    <source>
        <strain evidence="5 6">DSM 21600</strain>
    </source>
</reference>
<accession>A0ABS4DW29</accession>
<feature type="domain" description="HTH gntR-type" evidence="4">
    <location>
        <begin position="7"/>
        <end position="74"/>
    </location>
</feature>
<proteinExistence type="predicted"/>
<evidence type="ECO:0000313" key="5">
    <source>
        <dbReference type="EMBL" id="MBP1849906.1"/>
    </source>
</evidence>
<dbReference type="PROSITE" id="PS50949">
    <property type="entry name" value="HTH_GNTR"/>
    <property type="match status" value="1"/>
</dbReference>
<dbReference type="InterPro" id="IPR036388">
    <property type="entry name" value="WH-like_DNA-bd_sf"/>
</dbReference>
<dbReference type="Gene3D" id="1.20.120.530">
    <property type="entry name" value="GntR ligand-binding domain-like"/>
    <property type="match status" value="1"/>
</dbReference>
<protein>
    <submittedName>
        <fullName evidence="5">GntR family transcriptional regulator of vanillate catabolism</fullName>
    </submittedName>
</protein>
<dbReference type="InterPro" id="IPR036390">
    <property type="entry name" value="WH_DNA-bd_sf"/>
</dbReference>
<dbReference type="SMART" id="SM00345">
    <property type="entry name" value="HTH_GNTR"/>
    <property type="match status" value="1"/>
</dbReference>
<gene>
    <name evidence="5" type="ORF">J2Z17_001327</name>
</gene>
<evidence type="ECO:0000313" key="6">
    <source>
        <dbReference type="Proteomes" id="UP000759443"/>
    </source>
</evidence>
<dbReference type="PANTHER" id="PTHR43537:SF49">
    <property type="entry name" value="TRANSCRIPTIONAL REGULATORY PROTEIN"/>
    <property type="match status" value="1"/>
</dbReference>
<dbReference type="EMBL" id="JAGGJU010000003">
    <property type="protein sequence ID" value="MBP1849906.1"/>
    <property type="molecule type" value="Genomic_DNA"/>
</dbReference>
<evidence type="ECO:0000259" key="4">
    <source>
        <dbReference type="PROSITE" id="PS50949"/>
    </source>
</evidence>
<dbReference type="InterPro" id="IPR011711">
    <property type="entry name" value="GntR_C"/>
</dbReference>
<dbReference type="Gene3D" id="1.10.10.10">
    <property type="entry name" value="Winged helix-like DNA-binding domain superfamily/Winged helix DNA-binding domain"/>
    <property type="match status" value="1"/>
</dbReference>
<dbReference type="InterPro" id="IPR008920">
    <property type="entry name" value="TF_FadR/GntR_C"/>
</dbReference>
<dbReference type="SUPFAM" id="SSF46785">
    <property type="entry name" value="Winged helix' DNA-binding domain"/>
    <property type="match status" value="1"/>
</dbReference>
<dbReference type="RefSeq" id="WP_209943368.1">
    <property type="nucleotide sequence ID" value="NZ_JAGGJU010000003.1"/>
</dbReference>
<evidence type="ECO:0000256" key="2">
    <source>
        <dbReference type="ARBA" id="ARBA00023125"/>
    </source>
</evidence>
<dbReference type="PANTHER" id="PTHR43537">
    <property type="entry name" value="TRANSCRIPTIONAL REGULATOR, GNTR FAMILY"/>
    <property type="match status" value="1"/>
</dbReference>
<evidence type="ECO:0000256" key="3">
    <source>
        <dbReference type="ARBA" id="ARBA00023163"/>
    </source>
</evidence>
<organism evidence="5 6">
    <name type="scientific">Rhizobium halophytocola</name>
    <dbReference type="NCBI Taxonomy" id="735519"/>
    <lineage>
        <taxon>Bacteria</taxon>
        <taxon>Pseudomonadati</taxon>
        <taxon>Pseudomonadota</taxon>
        <taxon>Alphaproteobacteria</taxon>
        <taxon>Hyphomicrobiales</taxon>
        <taxon>Rhizobiaceae</taxon>
        <taxon>Rhizobium/Agrobacterium group</taxon>
        <taxon>Rhizobium</taxon>
    </lineage>
</organism>
<keyword evidence="3" id="KW-0804">Transcription</keyword>
<dbReference type="InterPro" id="IPR000524">
    <property type="entry name" value="Tscrpt_reg_HTH_GntR"/>
</dbReference>
<dbReference type="SUPFAM" id="SSF48008">
    <property type="entry name" value="GntR ligand-binding domain-like"/>
    <property type="match status" value="1"/>
</dbReference>
<keyword evidence="2" id="KW-0238">DNA-binding</keyword>
<dbReference type="Pfam" id="PF00392">
    <property type="entry name" value="GntR"/>
    <property type="match status" value="1"/>
</dbReference>